<gene>
    <name evidence="2" type="primary">ddrA_2</name>
    <name evidence="2" type="ORF">NCTC9149_01298</name>
</gene>
<dbReference type="EMBL" id="UGMX01000002">
    <property type="protein sequence ID" value="STW04939.1"/>
    <property type="molecule type" value="Genomic_DNA"/>
</dbReference>
<dbReference type="AlphaFoldDB" id="A0A7H4NXM4"/>
<protein>
    <submittedName>
        <fullName evidence="2">Propanediol dehydratase reactivation factor large subunit</fullName>
    </submittedName>
</protein>
<evidence type="ECO:0000313" key="2">
    <source>
        <dbReference type="EMBL" id="STW04939.1"/>
    </source>
</evidence>
<dbReference type="InterPro" id="IPR030994">
    <property type="entry name" value="DDR_dom"/>
</dbReference>
<name>A0A7H4NXM4_9ENTR</name>
<evidence type="ECO:0000259" key="1">
    <source>
        <dbReference type="Pfam" id="PF08841"/>
    </source>
</evidence>
<dbReference type="Pfam" id="PF08841">
    <property type="entry name" value="DDR"/>
    <property type="match status" value="1"/>
</dbReference>
<comment type="caution">
    <text evidence="2">The sequence shown here is derived from an EMBL/GenBank/DDBJ whole genome shotgun (WGS) entry which is preliminary data.</text>
</comment>
<dbReference type="Gene3D" id="3.90.470.30">
    <property type="match status" value="1"/>
</dbReference>
<organism evidence="2 3">
    <name type="scientific">Klebsiella grimontii</name>
    <dbReference type="NCBI Taxonomy" id="2058152"/>
    <lineage>
        <taxon>Bacteria</taxon>
        <taxon>Pseudomonadati</taxon>
        <taxon>Pseudomonadota</taxon>
        <taxon>Gammaproteobacteria</taxon>
        <taxon>Enterobacterales</taxon>
        <taxon>Enterobacteriaceae</taxon>
        <taxon>Klebsiella/Raoultella group</taxon>
        <taxon>Klebsiella</taxon>
    </lineage>
</organism>
<reference evidence="2 3" key="1">
    <citation type="submission" date="2018-06" db="EMBL/GenBank/DDBJ databases">
        <authorList>
            <consortium name="Pathogen Informatics"/>
            <person name="Doyle S."/>
        </authorList>
    </citation>
    <scope>NUCLEOTIDE SEQUENCE [LARGE SCALE GENOMIC DNA]</scope>
    <source>
        <strain evidence="2 3">NCTC9149</strain>
    </source>
</reference>
<evidence type="ECO:0000313" key="3">
    <source>
        <dbReference type="Proteomes" id="UP000254571"/>
    </source>
</evidence>
<dbReference type="SUPFAM" id="SSF53067">
    <property type="entry name" value="Actin-like ATPase domain"/>
    <property type="match status" value="1"/>
</dbReference>
<accession>A0A7H4NXM4</accession>
<dbReference type="InterPro" id="IPR043129">
    <property type="entry name" value="ATPase_NBD"/>
</dbReference>
<feature type="domain" description="Diol dehydratase reactivase ATPase-like" evidence="1">
    <location>
        <begin position="1"/>
        <end position="67"/>
    </location>
</feature>
<dbReference type="Proteomes" id="UP000254571">
    <property type="component" value="Unassembled WGS sequence"/>
</dbReference>
<sequence length="70" mass="7533">MLEHVRQTMAELTNKPSSEIFIQDLLAVDTSVPVSVTGGLAGEFSLEQAVGIASMVKSDRLQMAMIAPRD</sequence>
<proteinExistence type="predicted"/>